<dbReference type="SUPFAM" id="SSF53098">
    <property type="entry name" value="Ribonuclease H-like"/>
    <property type="match status" value="1"/>
</dbReference>
<dbReference type="Pfam" id="PF00575">
    <property type="entry name" value="S1"/>
    <property type="match status" value="1"/>
</dbReference>
<proteinExistence type="predicted"/>
<organism evidence="2 3">
    <name type="scientific">Labilibaculum filiforme</name>
    <dbReference type="NCBI Taxonomy" id="1940526"/>
    <lineage>
        <taxon>Bacteria</taxon>
        <taxon>Pseudomonadati</taxon>
        <taxon>Bacteroidota</taxon>
        <taxon>Bacteroidia</taxon>
        <taxon>Marinilabiliales</taxon>
        <taxon>Marinifilaceae</taxon>
        <taxon>Labilibaculum</taxon>
    </lineage>
</organism>
<dbReference type="SMART" id="SM00732">
    <property type="entry name" value="YqgFc"/>
    <property type="match status" value="1"/>
</dbReference>
<dbReference type="Pfam" id="PF17674">
    <property type="entry name" value="HHH_9"/>
    <property type="match status" value="1"/>
</dbReference>
<reference evidence="2 3" key="1">
    <citation type="journal article" date="2017" name="Front. Microbiol.">
        <title>Labilibaculum manganireducens gen. nov., sp. nov. and Labilibaculum filiforme sp. nov., Novel Bacteroidetes Isolated from Subsurface Sediments of the Baltic Sea.</title>
        <authorList>
            <person name="Vandieken V."/>
            <person name="Marshall I.P."/>
            <person name="Niemann H."/>
            <person name="Engelen B."/>
            <person name="Cypionka H."/>
        </authorList>
    </citation>
    <scope>NUCLEOTIDE SEQUENCE [LARGE SCALE GENOMIC DNA]</scope>
    <source>
        <strain evidence="2 3">59.16B</strain>
    </source>
</reference>
<dbReference type="SUPFAM" id="SSF50249">
    <property type="entry name" value="Nucleic acid-binding proteins"/>
    <property type="match status" value="1"/>
</dbReference>
<keyword evidence="3" id="KW-1185">Reference proteome</keyword>
<dbReference type="InterPro" id="IPR012337">
    <property type="entry name" value="RNaseH-like_sf"/>
</dbReference>
<dbReference type="InterPro" id="IPR006641">
    <property type="entry name" value="YqgF/RNaseH-like_dom"/>
</dbReference>
<dbReference type="Pfam" id="PF22706">
    <property type="entry name" value="Tex_central_region"/>
    <property type="match status" value="1"/>
</dbReference>
<dbReference type="InterPro" id="IPR044146">
    <property type="entry name" value="S1_Tex"/>
</dbReference>
<dbReference type="Gene3D" id="2.40.50.140">
    <property type="entry name" value="Nucleic acid-binding proteins"/>
    <property type="match status" value="1"/>
</dbReference>
<dbReference type="InterPro" id="IPR023319">
    <property type="entry name" value="Tex-like_HTH_dom_sf"/>
</dbReference>
<gene>
    <name evidence="2" type="ORF">BZG02_00065</name>
</gene>
<dbReference type="InterPro" id="IPR012340">
    <property type="entry name" value="NA-bd_OB-fold"/>
</dbReference>
<dbReference type="InterPro" id="IPR050437">
    <property type="entry name" value="Ribos_protein_bS1-like"/>
</dbReference>
<dbReference type="OrthoDB" id="9804714at2"/>
<dbReference type="GO" id="GO:0005737">
    <property type="term" value="C:cytoplasm"/>
    <property type="evidence" value="ECO:0007669"/>
    <property type="project" value="UniProtKB-ARBA"/>
</dbReference>
<accession>A0A2N3I554</accession>
<evidence type="ECO:0000313" key="2">
    <source>
        <dbReference type="EMBL" id="PKQ65437.1"/>
    </source>
</evidence>
<dbReference type="Gene3D" id="3.30.420.140">
    <property type="entry name" value="YqgF/RNase H-like domain"/>
    <property type="match status" value="1"/>
</dbReference>
<dbReference type="AlphaFoldDB" id="A0A2N3I554"/>
<evidence type="ECO:0000313" key="3">
    <source>
        <dbReference type="Proteomes" id="UP000233535"/>
    </source>
</evidence>
<dbReference type="InterPro" id="IPR037027">
    <property type="entry name" value="YqgF/RNaseH-like_dom_sf"/>
</dbReference>
<sequence>MKKYIDHITKSLQLQAFQVENTLQLFTEGATLPFISRYRKEMTGSLDEVQIGNIKEELTRLTELDKRRESILDSIEKQDKLTDELKQRIMACEELNQLEDIYLPYKQKRKTKAVKAREKGLEPLAKILMKQEERDVESRATHFLNDEVPNVDEALQGARDIIAEWVNENEVARNSVRSIFQRQAIIRSKVVKGKEEEGEKFKDYFESEEPLKRVASHRILALRRGEAEGVLRVSIAPDEEEVLERLDRLFVKGNTSAAQQVELAVKDAYKRLLGSSLETEFANSSKEAADKEAIRVFSENLRQLLLSSPLGQKRVLALDPGYKSGCKVVCLDAQGNLLHNETIYPHPPQNQASMAAKKLTNMVETYNIEAIAIGNGTASRETERFVTNLHYDRKVQVFVVSEAGASIYSASKVAREEFPEYDVTVRGAVSIGRRLMDPLAELVKIEAKSIGVGQYQHDVDQNLLQQSLDQVVESCVNKVGVNLNTASKHLLNYVSGLGPQLAQNIVDYRAENGAFTTRKEISKVKRMGAKAFEQCAGFLRIPNSDNPLDNSAVHPESYGIVKQMAKDLKCSVADLIADKELRKQIDLNKYVSDEVGLPTLKDIIDELEKPGRDPRTIIKVFQFKDGIYKVEQLEVGMELPGIVTNITNFGAFVDVGVKQDGLVHISQLANRFVSNPADVVQLHQHVTVKVTEVDVARKRIQLSMKDCEQ</sequence>
<dbReference type="EMBL" id="MVDD01000001">
    <property type="protein sequence ID" value="PKQ65437.1"/>
    <property type="molecule type" value="Genomic_DNA"/>
</dbReference>
<dbReference type="SUPFAM" id="SSF47781">
    <property type="entry name" value="RuvA domain 2-like"/>
    <property type="match status" value="2"/>
</dbReference>
<dbReference type="InterPro" id="IPR041692">
    <property type="entry name" value="HHH_9"/>
</dbReference>
<dbReference type="GO" id="GO:0003735">
    <property type="term" value="F:structural constituent of ribosome"/>
    <property type="evidence" value="ECO:0007669"/>
    <property type="project" value="TreeGrafter"/>
</dbReference>
<dbReference type="RefSeq" id="WP_101259370.1">
    <property type="nucleotide sequence ID" value="NZ_MVDD01000001.1"/>
</dbReference>
<protein>
    <submittedName>
        <fullName evidence="2">RNA-binding transcriptional accessory protein</fullName>
    </submittedName>
</protein>
<dbReference type="SMART" id="SM00316">
    <property type="entry name" value="S1"/>
    <property type="match status" value="1"/>
</dbReference>
<dbReference type="Gene3D" id="1.10.3500.10">
    <property type="entry name" value="Tex N-terminal region-like"/>
    <property type="match status" value="1"/>
</dbReference>
<dbReference type="InterPro" id="IPR018974">
    <property type="entry name" value="Tex-like_N"/>
</dbReference>
<dbReference type="FunFam" id="1.10.150.310:FF:000001">
    <property type="entry name" value="RNA-binding transcriptional accessory protein"/>
    <property type="match status" value="1"/>
</dbReference>
<dbReference type="GO" id="GO:0006412">
    <property type="term" value="P:translation"/>
    <property type="evidence" value="ECO:0007669"/>
    <property type="project" value="TreeGrafter"/>
</dbReference>
<dbReference type="PROSITE" id="PS50126">
    <property type="entry name" value="S1"/>
    <property type="match status" value="1"/>
</dbReference>
<dbReference type="Pfam" id="PF09371">
    <property type="entry name" value="Tex_N"/>
    <property type="match status" value="1"/>
</dbReference>
<dbReference type="Pfam" id="PF16921">
    <property type="entry name" value="Tex_YqgF"/>
    <property type="match status" value="1"/>
</dbReference>
<dbReference type="FunFam" id="3.30.420.140:FF:000001">
    <property type="entry name" value="RNA-binding transcriptional accessory protein"/>
    <property type="match status" value="1"/>
</dbReference>
<comment type="caution">
    <text evidence="2">The sequence shown here is derived from an EMBL/GenBank/DDBJ whole genome shotgun (WGS) entry which is preliminary data.</text>
</comment>
<evidence type="ECO:0000259" key="1">
    <source>
        <dbReference type="PROSITE" id="PS50126"/>
    </source>
</evidence>
<dbReference type="GO" id="GO:0006139">
    <property type="term" value="P:nucleobase-containing compound metabolic process"/>
    <property type="evidence" value="ECO:0007669"/>
    <property type="project" value="InterPro"/>
</dbReference>
<feature type="domain" description="S1 motif" evidence="1">
    <location>
        <begin position="636"/>
        <end position="705"/>
    </location>
</feature>
<dbReference type="InterPro" id="IPR003029">
    <property type="entry name" value="S1_domain"/>
</dbReference>
<dbReference type="FunFam" id="1.10.10.650:FF:000001">
    <property type="entry name" value="S1 RNA-binding domain 1"/>
    <property type="match status" value="1"/>
</dbReference>
<dbReference type="FunFam" id="2.40.50.140:FF:000051">
    <property type="entry name" value="RNA-binding transcriptional accessory protein"/>
    <property type="match status" value="1"/>
</dbReference>
<dbReference type="Gene3D" id="1.10.10.650">
    <property type="entry name" value="RuvA domain 2-like"/>
    <property type="match status" value="1"/>
</dbReference>
<dbReference type="InterPro" id="IPR032639">
    <property type="entry name" value="Tex_YqgF"/>
</dbReference>
<dbReference type="Proteomes" id="UP000233535">
    <property type="component" value="Unassembled WGS sequence"/>
</dbReference>
<dbReference type="PANTHER" id="PTHR10724">
    <property type="entry name" value="30S RIBOSOMAL PROTEIN S1"/>
    <property type="match status" value="1"/>
</dbReference>
<name>A0A2N3I554_9BACT</name>
<dbReference type="Gene3D" id="1.10.150.310">
    <property type="entry name" value="Tex RuvX-like domain-like"/>
    <property type="match status" value="1"/>
</dbReference>
<dbReference type="Pfam" id="PF12836">
    <property type="entry name" value="HHH_3"/>
    <property type="match status" value="1"/>
</dbReference>
<dbReference type="SUPFAM" id="SSF158832">
    <property type="entry name" value="Tex N-terminal region-like"/>
    <property type="match status" value="1"/>
</dbReference>
<dbReference type="CDD" id="cd05685">
    <property type="entry name" value="S1_Tex"/>
    <property type="match status" value="1"/>
</dbReference>
<dbReference type="GO" id="GO:0003729">
    <property type="term" value="F:mRNA binding"/>
    <property type="evidence" value="ECO:0007669"/>
    <property type="project" value="TreeGrafter"/>
</dbReference>
<dbReference type="InterPro" id="IPR010994">
    <property type="entry name" value="RuvA_2-like"/>
</dbReference>
<dbReference type="InterPro" id="IPR023323">
    <property type="entry name" value="Tex-like_dom_sf"/>
</dbReference>
<dbReference type="InterPro" id="IPR055179">
    <property type="entry name" value="Tex-like_central_region"/>
</dbReference>
<dbReference type="PANTHER" id="PTHR10724:SF10">
    <property type="entry name" value="S1 RNA-BINDING DOMAIN-CONTAINING PROTEIN 1"/>
    <property type="match status" value="1"/>
</dbReference>